<organism evidence="1 2">
    <name type="scientific">Duganella phyllosphaerae</name>
    <dbReference type="NCBI Taxonomy" id="762836"/>
    <lineage>
        <taxon>Bacteria</taxon>
        <taxon>Pseudomonadati</taxon>
        <taxon>Pseudomonadota</taxon>
        <taxon>Betaproteobacteria</taxon>
        <taxon>Burkholderiales</taxon>
        <taxon>Oxalobacteraceae</taxon>
        <taxon>Telluria group</taxon>
        <taxon>Duganella</taxon>
    </lineage>
</organism>
<comment type="caution">
    <text evidence="1">The sequence shown here is derived from an EMBL/GenBank/DDBJ whole genome shotgun (WGS) entry which is preliminary data.</text>
</comment>
<reference evidence="2" key="1">
    <citation type="journal article" date="2016" name="Front. Microbiol.">
        <title>Molecular Keys to the Janthinobacterium and Duganella spp. Interaction with the Plant Pathogen Fusarium graminearum.</title>
        <authorList>
            <person name="Haack F.S."/>
            <person name="Poehlein A."/>
            <person name="Kroger C."/>
            <person name="Voigt C.A."/>
            <person name="Piepenbring M."/>
            <person name="Bode H.B."/>
            <person name="Daniel R."/>
            <person name="Schafer W."/>
            <person name="Streit W.R."/>
        </authorList>
    </citation>
    <scope>NUCLEOTIDE SEQUENCE [LARGE SCALE GENOMIC DNA]</scope>
    <source>
        <strain evidence="2">T54</strain>
    </source>
</reference>
<keyword evidence="2" id="KW-1185">Reference proteome</keyword>
<dbReference type="Proteomes" id="UP000175989">
    <property type="component" value="Unassembled WGS sequence"/>
</dbReference>
<dbReference type="RefSeq" id="WP_070247301.1">
    <property type="nucleotide sequence ID" value="NZ_LROM01000067.1"/>
</dbReference>
<dbReference type="EMBL" id="LROM01000067">
    <property type="protein sequence ID" value="OFA05182.1"/>
    <property type="molecule type" value="Genomic_DNA"/>
</dbReference>
<dbReference type="OrthoDB" id="8780428at2"/>
<evidence type="ECO:0000313" key="2">
    <source>
        <dbReference type="Proteomes" id="UP000175989"/>
    </source>
</evidence>
<sequence length="73" mass="7770">MAFTLKQLSALEAAIGSGELSIEYDGKKVTYRNMADLTQAYNMVRNQLTASGALAAPAMSNRGPAALTVFSRD</sequence>
<proteinExistence type="predicted"/>
<evidence type="ECO:0000313" key="1">
    <source>
        <dbReference type="EMBL" id="OFA05182.1"/>
    </source>
</evidence>
<dbReference type="AlphaFoldDB" id="A0A1E7WZL6"/>
<gene>
    <name evidence="1" type="ORF">DUPY_15850</name>
</gene>
<dbReference type="NCBIfam" id="NF047331">
    <property type="entry name" value="phage_HTJ"/>
    <property type="match status" value="1"/>
</dbReference>
<protein>
    <submittedName>
        <fullName evidence="1">Uncharacterized protein</fullName>
    </submittedName>
</protein>
<accession>A0A1E7WZL6</accession>
<name>A0A1E7WZL6_9BURK</name>